<evidence type="ECO:0000256" key="13">
    <source>
        <dbReference type="ARBA" id="ARBA00023264"/>
    </source>
</evidence>
<evidence type="ECO:0000256" key="10">
    <source>
        <dbReference type="ARBA" id="ARBA00023098"/>
    </source>
</evidence>
<accession>A0A2S6FZT5</accession>
<dbReference type="Pfam" id="PF01066">
    <property type="entry name" value="CDP-OH_P_transf"/>
    <property type="match status" value="1"/>
</dbReference>
<dbReference type="Gene3D" id="1.20.120.1760">
    <property type="match status" value="1"/>
</dbReference>
<evidence type="ECO:0000256" key="12">
    <source>
        <dbReference type="ARBA" id="ARBA00023209"/>
    </source>
</evidence>
<evidence type="ECO:0000256" key="5">
    <source>
        <dbReference type="ARBA" id="ARBA00017171"/>
    </source>
</evidence>
<dbReference type="EC" id="2.7.8.8" evidence="4"/>
<keyword evidence="12" id="KW-0594">Phospholipid biosynthesis</keyword>
<dbReference type="GO" id="GO:0003882">
    <property type="term" value="F:CDP-diacylglycerol-serine O-phosphatidyltransferase activity"/>
    <property type="evidence" value="ECO:0007669"/>
    <property type="project" value="UniProtKB-EC"/>
</dbReference>
<dbReference type="InterPro" id="IPR048254">
    <property type="entry name" value="CDP_ALCOHOL_P_TRANSF_CS"/>
</dbReference>
<dbReference type="Proteomes" id="UP000239863">
    <property type="component" value="Unassembled WGS sequence"/>
</dbReference>
<organism evidence="17 18">
    <name type="scientific">Clostridium algidicarnis DSM 15099</name>
    <dbReference type="NCBI Taxonomy" id="1121295"/>
    <lineage>
        <taxon>Bacteria</taxon>
        <taxon>Bacillati</taxon>
        <taxon>Bacillota</taxon>
        <taxon>Clostridia</taxon>
        <taxon>Eubacteriales</taxon>
        <taxon>Clostridiaceae</taxon>
        <taxon>Clostridium</taxon>
    </lineage>
</organism>
<evidence type="ECO:0000256" key="2">
    <source>
        <dbReference type="ARBA" id="ARBA00004127"/>
    </source>
</evidence>
<evidence type="ECO:0000256" key="11">
    <source>
        <dbReference type="ARBA" id="ARBA00023136"/>
    </source>
</evidence>
<gene>
    <name evidence="17" type="ORF">BD821_103137</name>
</gene>
<evidence type="ECO:0000256" key="15">
    <source>
        <dbReference type="RuleBase" id="RU003750"/>
    </source>
</evidence>
<evidence type="ECO:0000313" key="17">
    <source>
        <dbReference type="EMBL" id="PPK49008.1"/>
    </source>
</evidence>
<dbReference type="PANTHER" id="PTHR14269">
    <property type="entry name" value="CDP-DIACYLGLYCEROL--GLYCEROL-3-PHOSPHATE 3-PHOSPHATIDYLTRANSFERASE-RELATED"/>
    <property type="match status" value="1"/>
</dbReference>
<keyword evidence="9 16" id="KW-1133">Transmembrane helix</keyword>
<feature type="transmembrane region" description="Helical" evidence="16">
    <location>
        <begin position="94"/>
        <end position="112"/>
    </location>
</feature>
<keyword evidence="7 15" id="KW-0808">Transferase</keyword>
<dbReference type="NCBIfam" id="TIGR00473">
    <property type="entry name" value="pssA"/>
    <property type="match status" value="1"/>
</dbReference>
<dbReference type="AlphaFoldDB" id="A0A2S6FZT5"/>
<keyword evidence="11 16" id="KW-0472">Membrane</keyword>
<comment type="subcellular location">
    <subcellularLocation>
        <location evidence="2">Endomembrane system</location>
        <topology evidence="2">Multi-pass membrane protein</topology>
    </subcellularLocation>
</comment>
<proteinExistence type="inferred from homology"/>
<keyword evidence="6" id="KW-0444">Lipid biosynthesis</keyword>
<dbReference type="GO" id="GO:0008654">
    <property type="term" value="P:phospholipid biosynthetic process"/>
    <property type="evidence" value="ECO:0007669"/>
    <property type="project" value="UniProtKB-KW"/>
</dbReference>
<dbReference type="PROSITE" id="PS00379">
    <property type="entry name" value="CDP_ALCOHOL_P_TRANSF"/>
    <property type="match status" value="1"/>
</dbReference>
<evidence type="ECO:0000256" key="1">
    <source>
        <dbReference type="ARBA" id="ARBA00000287"/>
    </source>
</evidence>
<evidence type="ECO:0000256" key="3">
    <source>
        <dbReference type="ARBA" id="ARBA00010441"/>
    </source>
</evidence>
<sequence>MYKIKNAIPNVLTLSNLGCGVMSLLMTLDGNYILASLFIIMAGLADRYDGRVARALNVSSEIGKELDSLSDLISFGVAPALLIFNLYSFKSMGLLGYIVLLAFPIAGAYRLARYNISDFDGVFKGIPITFAGILIALFVLVTKARFMNPSIIVILAAILSYLMVSNIKFQKR</sequence>
<feature type="transmembrane region" description="Helical" evidence="16">
    <location>
        <begin position="32"/>
        <end position="48"/>
    </location>
</feature>
<evidence type="ECO:0000256" key="7">
    <source>
        <dbReference type="ARBA" id="ARBA00022679"/>
    </source>
</evidence>
<evidence type="ECO:0000256" key="14">
    <source>
        <dbReference type="ARBA" id="ARBA00032361"/>
    </source>
</evidence>
<feature type="transmembrane region" description="Helical" evidence="16">
    <location>
        <begin position="69"/>
        <end position="88"/>
    </location>
</feature>
<comment type="catalytic activity">
    <reaction evidence="1">
        <text>a CDP-1,2-diacyl-sn-glycerol + L-serine = a 1,2-diacyl-sn-glycero-3-phospho-L-serine + CMP + H(+)</text>
        <dbReference type="Rhea" id="RHEA:16913"/>
        <dbReference type="ChEBI" id="CHEBI:15378"/>
        <dbReference type="ChEBI" id="CHEBI:33384"/>
        <dbReference type="ChEBI" id="CHEBI:57262"/>
        <dbReference type="ChEBI" id="CHEBI:58332"/>
        <dbReference type="ChEBI" id="CHEBI:60377"/>
        <dbReference type="EC" id="2.7.8.8"/>
    </reaction>
</comment>
<dbReference type="GeneID" id="75090912"/>
<comment type="similarity">
    <text evidence="3 15">Belongs to the CDP-alcohol phosphatidyltransferase class-I family.</text>
</comment>
<dbReference type="GO" id="GO:0016020">
    <property type="term" value="C:membrane"/>
    <property type="evidence" value="ECO:0007669"/>
    <property type="project" value="InterPro"/>
</dbReference>
<reference evidence="17 18" key="1">
    <citation type="submission" date="2018-02" db="EMBL/GenBank/DDBJ databases">
        <title>Genomic Encyclopedia of Archaeal and Bacterial Type Strains, Phase II (KMG-II): from individual species to whole genera.</title>
        <authorList>
            <person name="Goeker M."/>
        </authorList>
    </citation>
    <scope>NUCLEOTIDE SEQUENCE [LARGE SCALE GENOMIC DNA]</scope>
    <source>
        <strain evidence="17 18">DSM 15099</strain>
    </source>
</reference>
<evidence type="ECO:0000256" key="16">
    <source>
        <dbReference type="SAM" id="Phobius"/>
    </source>
</evidence>
<dbReference type="OrthoDB" id="9777147at2"/>
<evidence type="ECO:0000256" key="4">
    <source>
        <dbReference type="ARBA" id="ARBA00013174"/>
    </source>
</evidence>
<comment type="caution">
    <text evidence="17">The sequence shown here is derived from an EMBL/GenBank/DDBJ whole genome shotgun (WGS) entry which is preliminary data.</text>
</comment>
<name>A0A2S6FZT5_9CLOT</name>
<keyword evidence="10" id="KW-0443">Lipid metabolism</keyword>
<keyword evidence="8 16" id="KW-0812">Transmembrane</keyword>
<dbReference type="InterPro" id="IPR004533">
    <property type="entry name" value="CDP-diaglyc--ser_O-PTrfase"/>
</dbReference>
<dbReference type="GO" id="GO:0012505">
    <property type="term" value="C:endomembrane system"/>
    <property type="evidence" value="ECO:0007669"/>
    <property type="project" value="UniProtKB-SubCell"/>
</dbReference>
<dbReference type="RefSeq" id="WP_029452778.1">
    <property type="nucleotide sequence ID" value="NZ_PTIS01000003.1"/>
</dbReference>
<dbReference type="InterPro" id="IPR043130">
    <property type="entry name" value="CDP-OH_PTrfase_TM_dom"/>
</dbReference>
<feature type="transmembrane region" description="Helical" evidence="16">
    <location>
        <begin position="121"/>
        <end position="140"/>
    </location>
</feature>
<dbReference type="InterPro" id="IPR050324">
    <property type="entry name" value="CDP-alcohol_PTase-I"/>
</dbReference>
<dbReference type="STRING" id="37659.GCA_000703125_02066"/>
<evidence type="ECO:0000256" key="8">
    <source>
        <dbReference type="ARBA" id="ARBA00022692"/>
    </source>
</evidence>
<evidence type="ECO:0000256" key="6">
    <source>
        <dbReference type="ARBA" id="ARBA00022516"/>
    </source>
</evidence>
<dbReference type="InterPro" id="IPR000462">
    <property type="entry name" value="CDP-OH_P_trans"/>
</dbReference>
<keyword evidence="13" id="KW-1208">Phospholipid metabolism</keyword>
<protein>
    <recommendedName>
        <fullName evidence="5">CDP-diacylglycerol--serine O-phosphatidyltransferase</fullName>
        <ecNumber evidence="4">2.7.8.8</ecNumber>
    </recommendedName>
    <alternativeName>
        <fullName evidence="14">Phosphatidylserine synthase</fullName>
    </alternativeName>
</protein>
<evidence type="ECO:0000256" key="9">
    <source>
        <dbReference type="ARBA" id="ARBA00022989"/>
    </source>
</evidence>
<evidence type="ECO:0000313" key="18">
    <source>
        <dbReference type="Proteomes" id="UP000239863"/>
    </source>
</evidence>
<dbReference type="PANTHER" id="PTHR14269:SF61">
    <property type="entry name" value="CDP-DIACYLGLYCEROL--SERINE O-PHOSPHATIDYLTRANSFERASE"/>
    <property type="match status" value="1"/>
</dbReference>
<feature type="transmembrane region" description="Helical" evidence="16">
    <location>
        <begin position="146"/>
        <end position="164"/>
    </location>
</feature>
<dbReference type="EMBL" id="PTIS01000003">
    <property type="protein sequence ID" value="PPK49008.1"/>
    <property type="molecule type" value="Genomic_DNA"/>
</dbReference>